<dbReference type="PANTHER" id="PTHR16201">
    <property type="entry name" value="SEVEN TRANSMEMBRANE PROTEIN 1-RELATED"/>
    <property type="match status" value="1"/>
</dbReference>
<gene>
    <name evidence="3" type="primary">tmem44</name>
</gene>
<dbReference type="PANTHER" id="PTHR16201:SF53">
    <property type="entry name" value="TRANSMEMBRANE PROTEIN 44"/>
    <property type="match status" value="1"/>
</dbReference>
<evidence type="ECO:0000313" key="2">
    <source>
        <dbReference type="Proteomes" id="UP000504632"/>
    </source>
</evidence>
<dbReference type="AlphaFoldDB" id="A0A6J2WS08"/>
<keyword evidence="1" id="KW-1133">Transmembrane helix</keyword>
<keyword evidence="1 3" id="KW-0812">Transmembrane</keyword>
<dbReference type="GO" id="GO:0015174">
    <property type="term" value="F:basic amino acid transmembrane transporter activity"/>
    <property type="evidence" value="ECO:0007669"/>
    <property type="project" value="TreeGrafter"/>
</dbReference>
<accession>A0A6J2WS08</accession>
<keyword evidence="2" id="KW-1185">Reference proteome</keyword>
<dbReference type="InterPro" id="IPR051415">
    <property type="entry name" value="LAAT-1"/>
</dbReference>
<evidence type="ECO:0000313" key="3">
    <source>
        <dbReference type="RefSeq" id="XP_030646991.1"/>
    </source>
</evidence>
<reference evidence="3" key="1">
    <citation type="submission" date="2025-08" db="UniProtKB">
        <authorList>
            <consortium name="RefSeq"/>
        </authorList>
    </citation>
    <scope>IDENTIFICATION</scope>
</reference>
<keyword evidence="1" id="KW-0472">Membrane</keyword>
<dbReference type="GO" id="GO:0016020">
    <property type="term" value="C:membrane"/>
    <property type="evidence" value="ECO:0007669"/>
    <property type="project" value="TreeGrafter"/>
</dbReference>
<dbReference type="Proteomes" id="UP000504632">
    <property type="component" value="Chromosome 14"/>
</dbReference>
<feature type="transmembrane region" description="Helical" evidence="1">
    <location>
        <begin position="76"/>
        <end position="95"/>
    </location>
</feature>
<dbReference type="InParanoid" id="A0A6J2WS08"/>
<dbReference type="OrthoDB" id="8048523at2759"/>
<name>A0A6J2WS08_CHACN</name>
<dbReference type="CTD" id="93109"/>
<evidence type="ECO:0000256" key="1">
    <source>
        <dbReference type="SAM" id="Phobius"/>
    </source>
</evidence>
<feature type="transmembrane region" description="Helical" evidence="1">
    <location>
        <begin position="116"/>
        <end position="137"/>
    </location>
</feature>
<sequence>MVALDIVNFISIISPFCLCFKSKKGKRLRIVSKRRRQNLLAASFLFIMGGGVYMGMSAQHLPTDKPPSRRKLLGVFLNHHAEFLGYALGLLSFAINWTARFPSFLKARRGEMNSAVHMSSGVLCVLAGALYSTAVVLHDQQLGFILRAMPWLLAAACCAVLDLSVSFLKTTCGCLAELTYPPSVYDVHQKPPYVRPLGSEMESLLRNSSHCAKNKPKGKAINKPLAQSNTYKMTDMGQYMDVNVQPGRKVCLKEVRISQDGQLACQTVKRTERVIRVDGPYSSNSSSDTSTLNSELEWDFEEANQQWIKNNKVSRDAEPAEAFPLQEWVTSPQAEADPRSGSHICLCNRARLAERMVSREPLDLSLTVSDSAK</sequence>
<feature type="transmembrane region" description="Helical" evidence="1">
    <location>
        <begin position="38"/>
        <end position="56"/>
    </location>
</feature>
<protein>
    <submittedName>
        <fullName evidence="3">Transmembrane protein 44</fullName>
    </submittedName>
</protein>
<dbReference type="GeneID" id="115827325"/>
<dbReference type="RefSeq" id="XP_030646991.1">
    <property type="nucleotide sequence ID" value="XM_030791131.1"/>
</dbReference>
<organism evidence="2 3">
    <name type="scientific">Chanos chanos</name>
    <name type="common">Milkfish</name>
    <name type="synonym">Mugil chanos</name>
    <dbReference type="NCBI Taxonomy" id="29144"/>
    <lineage>
        <taxon>Eukaryota</taxon>
        <taxon>Metazoa</taxon>
        <taxon>Chordata</taxon>
        <taxon>Craniata</taxon>
        <taxon>Vertebrata</taxon>
        <taxon>Euteleostomi</taxon>
        <taxon>Actinopterygii</taxon>
        <taxon>Neopterygii</taxon>
        <taxon>Teleostei</taxon>
        <taxon>Ostariophysi</taxon>
        <taxon>Gonorynchiformes</taxon>
        <taxon>Chanidae</taxon>
        <taxon>Chanos</taxon>
    </lineage>
</organism>
<proteinExistence type="predicted"/>